<proteinExistence type="predicted"/>
<evidence type="ECO:0000313" key="3">
    <source>
        <dbReference type="Proteomes" id="UP001597262"/>
    </source>
</evidence>
<dbReference type="RefSeq" id="WP_379319882.1">
    <property type="nucleotide sequence ID" value="NZ_JBHTLM010000009.1"/>
</dbReference>
<dbReference type="EMBL" id="JBHTLM010000009">
    <property type="protein sequence ID" value="MFD1177438.1"/>
    <property type="molecule type" value="Genomic_DNA"/>
</dbReference>
<feature type="region of interest" description="Disordered" evidence="1">
    <location>
        <begin position="1"/>
        <end position="57"/>
    </location>
</feature>
<protein>
    <recommendedName>
        <fullName evidence="4">DUF4025 domain-containing protein</fullName>
    </recommendedName>
</protein>
<feature type="compositionally biased region" description="Polar residues" evidence="1">
    <location>
        <begin position="23"/>
        <end position="37"/>
    </location>
</feature>
<accession>A0ABW3RYX3</accession>
<keyword evidence="3" id="KW-1185">Reference proteome</keyword>
<gene>
    <name evidence="2" type="ORF">ACFQ3W_14170</name>
</gene>
<reference evidence="3" key="1">
    <citation type="journal article" date="2019" name="Int. J. Syst. Evol. Microbiol.">
        <title>The Global Catalogue of Microorganisms (GCM) 10K type strain sequencing project: providing services to taxonomists for standard genome sequencing and annotation.</title>
        <authorList>
            <consortium name="The Broad Institute Genomics Platform"/>
            <consortium name="The Broad Institute Genome Sequencing Center for Infectious Disease"/>
            <person name="Wu L."/>
            <person name="Ma J."/>
        </authorList>
    </citation>
    <scope>NUCLEOTIDE SEQUENCE [LARGE SCALE GENOMIC DNA]</scope>
    <source>
        <strain evidence="3">CCUG 59189</strain>
    </source>
</reference>
<sequence>MTRHKGGADKNLSNVVQDLEHSPATSQEAQQLQQSVNDQRHRDAHNHHKKKDMDPTH</sequence>
<evidence type="ECO:0000256" key="1">
    <source>
        <dbReference type="SAM" id="MobiDB-lite"/>
    </source>
</evidence>
<evidence type="ECO:0000313" key="2">
    <source>
        <dbReference type="EMBL" id="MFD1177438.1"/>
    </source>
</evidence>
<name>A0ABW3RYX3_9BACL</name>
<dbReference type="Proteomes" id="UP001597262">
    <property type="component" value="Unassembled WGS sequence"/>
</dbReference>
<comment type="caution">
    <text evidence="2">The sequence shown here is derived from an EMBL/GenBank/DDBJ whole genome shotgun (WGS) entry which is preliminary data.</text>
</comment>
<evidence type="ECO:0008006" key="4">
    <source>
        <dbReference type="Google" id="ProtNLM"/>
    </source>
</evidence>
<organism evidence="2 3">
    <name type="scientific">Paenibacillus puldeungensis</name>
    <dbReference type="NCBI Taxonomy" id="696536"/>
    <lineage>
        <taxon>Bacteria</taxon>
        <taxon>Bacillati</taxon>
        <taxon>Bacillota</taxon>
        <taxon>Bacilli</taxon>
        <taxon>Bacillales</taxon>
        <taxon>Paenibacillaceae</taxon>
        <taxon>Paenibacillus</taxon>
    </lineage>
</organism>